<dbReference type="Proteomes" id="UP000593567">
    <property type="component" value="Unassembled WGS sequence"/>
</dbReference>
<dbReference type="GO" id="GO:0005829">
    <property type="term" value="C:cytosol"/>
    <property type="evidence" value="ECO:0007669"/>
    <property type="project" value="TreeGrafter"/>
</dbReference>
<keyword evidence="4" id="KW-1185">Reference proteome</keyword>
<dbReference type="OrthoDB" id="10248398at2759"/>
<keyword evidence="1" id="KW-1133">Transmembrane helix</keyword>
<dbReference type="InterPro" id="IPR048364">
    <property type="entry name" value="Hikeshi-like_C"/>
</dbReference>
<feature type="transmembrane region" description="Helical" evidence="1">
    <location>
        <begin position="123"/>
        <end position="142"/>
    </location>
</feature>
<dbReference type="GO" id="GO:0006606">
    <property type="term" value="P:protein import into nucleus"/>
    <property type="evidence" value="ECO:0007669"/>
    <property type="project" value="TreeGrafter"/>
</dbReference>
<organism evidence="3 4">
    <name type="scientific">Bugula neritina</name>
    <name type="common">Brown bryozoan</name>
    <name type="synonym">Sertularia neritina</name>
    <dbReference type="NCBI Taxonomy" id="10212"/>
    <lineage>
        <taxon>Eukaryota</taxon>
        <taxon>Metazoa</taxon>
        <taxon>Spiralia</taxon>
        <taxon>Lophotrochozoa</taxon>
        <taxon>Bryozoa</taxon>
        <taxon>Gymnolaemata</taxon>
        <taxon>Cheilostomatida</taxon>
        <taxon>Flustrina</taxon>
        <taxon>Buguloidea</taxon>
        <taxon>Bugulidae</taxon>
        <taxon>Bugula</taxon>
    </lineage>
</organism>
<dbReference type="InterPro" id="IPR031318">
    <property type="entry name" value="OPI10"/>
</dbReference>
<dbReference type="Pfam" id="PF21057">
    <property type="entry name" value="Hikeshi-like_C"/>
    <property type="match status" value="1"/>
</dbReference>
<keyword evidence="1" id="KW-0812">Transmembrane</keyword>
<evidence type="ECO:0000256" key="1">
    <source>
        <dbReference type="SAM" id="Phobius"/>
    </source>
</evidence>
<comment type="caution">
    <text evidence="3">The sequence shown here is derived from an EMBL/GenBank/DDBJ whole genome shotgun (WGS) entry which is preliminary data.</text>
</comment>
<evidence type="ECO:0000259" key="2">
    <source>
        <dbReference type="Pfam" id="PF21057"/>
    </source>
</evidence>
<gene>
    <name evidence="3" type="ORF">EB796_022708</name>
</gene>
<protein>
    <submittedName>
        <fullName evidence="3">C11orf73</fullName>
    </submittedName>
</protein>
<keyword evidence="1" id="KW-0472">Membrane</keyword>
<evidence type="ECO:0000313" key="4">
    <source>
        <dbReference type="Proteomes" id="UP000593567"/>
    </source>
</evidence>
<accession>A0A7J7IZZ1</accession>
<reference evidence="3" key="1">
    <citation type="submission" date="2020-06" db="EMBL/GenBank/DDBJ databases">
        <title>Draft genome of Bugula neritina, a colonial animal packing powerful symbionts and potential medicines.</title>
        <authorList>
            <person name="Rayko M."/>
        </authorList>
    </citation>
    <scope>NUCLEOTIDE SEQUENCE [LARGE SCALE GENOMIC DNA]</scope>
    <source>
        <strain evidence="3">Kwan_BN1</strain>
    </source>
</reference>
<dbReference type="GO" id="GO:0030544">
    <property type="term" value="F:Hsp70 protein binding"/>
    <property type="evidence" value="ECO:0007669"/>
    <property type="project" value="TreeGrafter"/>
</dbReference>
<dbReference type="GO" id="GO:0061608">
    <property type="term" value="F:nuclear import signal receptor activity"/>
    <property type="evidence" value="ECO:0007669"/>
    <property type="project" value="TreeGrafter"/>
</dbReference>
<dbReference type="PANTHER" id="PTHR12925">
    <property type="entry name" value="HIKESHI FAMILY MEMBER"/>
    <property type="match status" value="1"/>
</dbReference>
<dbReference type="PANTHER" id="PTHR12925:SF0">
    <property type="entry name" value="PROTEIN HIKESHI"/>
    <property type="match status" value="1"/>
</dbReference>
<dbReference type="EMBL" id="VXIV02003261">
    <property type="protein sequence ID" value="KAF6018991.1"/>
    <property type="molecule type" value="Genomic_DNA"/>
</dbReference>
<evidence type="ECO:0000313" key="3">
    <source>
        <dbReference type="EMBL" id="KAF6018991.1"/>
    </source>
</evidence>
<sequence length="143" mass="15841">MTERQTNTRRTVFTFLKCADVTNPFAAHSTHVAQIGISIEQASELASLTPVASTSPSNVASYTEFAQRMIENFFNFVTSFALPQSQMTPQPNETFVPLSAVDQWCKILNGKWMLILIGGKNNLFTLMIASQILCVYLLMSIVG</sequence>
<dbReference type="AlphaFoldDB" id="A0A7J7IZZ1"/>
<feature type="domain" description="Hikeshi-like C-terminal" evidence="2">
    <location>
        <begin position="61"/>
        <end position="105"/>
    </location>
</feature>
<proteinExistence type="predicted"/>
<dbReference type="GO" id="GO:0005634">
    <property type="term" value="C:nucleus"/>
    <property type="evidence" value="ECO:0007669"/>
    <property type="project" value="TreeGrafter"/>
</dbReference>
<name>A0A7J7IZZ1_BUGNE</name>